<dbReference type="AlphaFoldDB" id="A0A6V8LZJ4"/>
<reference evidence="2 3" key="2">
    <citation type="submission" date="2020-05" db="EMBL/GenBank/DDBJ databases">
        <title>Draft genome sequence of Desulfovibrio sp. strainFSS-1.</title>
        <authorList>
            <person name="Shimoshige H."/>
            <person name="Kobayashi H."/>
            <person name="Maekawa T."/>
        </authorList>
    </citation>
    <scope>NUCLEOTIDE SEQUENCE [LARGE SCALE GENOMIC DNA]</scope>
    <source>
        <strain evidence="2 3">SIID29052-01</strain>
    </source>
</reference>
<comment type="caution">
    <text evidence="2">The sequence shown here is derived from an EMBL/GenBank/DDBJ whole genome shotgun (WGS) entry which is preliminary data.</text>
</comment>
<evidence type="ECO:0000313" key="3">
    <source>
        <dbReference type="Proteomes" id="UP000494245"/>
    </source>
</evidence>
<gene>
    <name evidence="2" type="ORF">NNJEOMEG_03844</name>
</gene>
<keyword evidence="3" id="KW-1185">Reference proteome</keyword>
<sequence>MPHPFASSLAVLAVLLLSCAAAHAQPFETPPTFKAQSLLPKDLLSGPDFRVDPEVRNDGYLNIYVIHSPYGDFKAASTALARTRIAEIRAMSKMDQVAGSNAFASSLADKGKQTLQGAVDLVTDPLQTLGGALSGVGKLFVRAQENLAESSPSKWEDSRAAGLVGFSKTKRDYALRFGVDPYSTNPVLQQKLDALSEAGYAGSLTGTALQALIPGGVGIAVSGVSTTALMQGVDLTVPPGDLRRQNREALIQAGVPKDLARLFVNNPEFTPTQQTVLTRALTSMAGTADKAEFVEFVAETSDQDVCLFRQRMAEMYAGYAREAGALARFVPVGRFVGALRPDGRLVLAFPLDYLAYTAAAASNLDALDRAARALPASGVELWLTGKASPGTKQRLKRMGWTLREDAAGRLGM</sequence>
<name>A0A6V8LZJ4_9BACT</name>
<organism evidence="2 3">
    <name type="scientific">Fundidesulfovibrio magnetotacticus</name>
    <dbReference type="NCBI Taxonomy" id="2730080"/>
    <lineage>
        <taxon>Bacteria</taxon>
        <taxon>Pseudomonadati</taxon>
        <taxon>Thermodesulfobacteriota</taxon>
        <taxon>Desulfovibrionia</taxon>
        <taxon>Desulfovibrionales</taxon>
        <taxon>Desulfovibrionaceae</taxon>
        <taxon>Fundidesulfovibrio</taxon>
    </lineage>
</organism>
<protein>
    <submittedName>
        <fullName evidence="2">Uncharacterized protein</fullName>
    </submittedName>
</protein>
<proteinExistence type="predicted"/>
<feature type="chain" id="PRO_5028936950" evidence="1">
    <location>
        <begin position="25"/>
        <end position="412"/>
    </location>
</feature>
<evidence type="ECO:0000256" key="1">
    <source>
        <dbReference type="SAM" id="SignalP"/>
    </source>
</evidence>
<dbReference type="EMBL" id="BLTE01000027">
    <property type="protein sequence ID" value="GFK95971.1"/>
    <property type="molecule type" value="Genomic_DNA"/>
</dbReference>
<reference evidence="2 3" key="1">
    <citation type="submission" date="2020-04" db="EMBL/GenBank/DDBJ databases">
        <authorList>
            <consortium name="Desulfovibrio sp. FSS-1 genome sequencing consortium"/>
            <person name="Shimoshige H."/>
            <person name="Kobayashi H."/>
            <person name="Maekawa T."/>
        </authorList>
    </citation>
    <scope>NUCLEOTIDE SEQUENCE [LARGE SCALE GENOMIC DNA]</scope>
    <source>
        <strain evidence="2 3">SIID29052-01</strain>
    </source>
</reference>
<keyword evidence="1" id="KW-0732">Signal</keyword>
<feature type="signal peptide" evidence="1">
    <location>
        <begin position="1"/>
        <end position="24"/>
    </location>
</feature>
<dbReference type="RefSeq" id="WP_173087106.1">
    <property type="nucleotide sequence ID" value="NZ_BLTE01000027.1"/>
</dbReference>
<accession>A0A6V8LZJ4</accession>
<dbReference type="Proteomes" id="UP000494245">
    <property type="component" value="Unassembled WGS sequence"/>
</dbReference>
<evidence type="ECO:0000313" key="2">
    <source>
        <dbReference type="EMBL" id="GFK95971.1"/>
    </source>
</evidence>